<name>A0A9N8HEG3_9STRA</name>
<dbReference type="Proteomes" id="UP001153069">
    <property type="component" value="Unassembled WGS sequence"/>
</dbReference>
<protein>
    <submittedName>
        <fullName evidence="2">Uncharacterized protein</fullName>
    </submittedName>
</protein>
<feature type="signal peptide" evidence="1">
    <location>
        <begin position="1"/>
        <end position="27"/>
    </location>
</feature>
<feature type="chain" id="PRO_5040276658" evidence="1">
    <location>
        <begin position="28"/>
        <end position="283"/>
    </location>
</feature>
<keyword evidence="1" id="KW-0732">Signal</keyword>
<dbReference type="EMBL" id="CAICTM010000404">
    <property type="protein sequence ID" value="CAB9509787.1"/>
    <property type="molecule type" value="Genomic_DNA"/>
</dbReference>
<reference evidence="2" key="1">
    <citation type="submission" date="2020-06" db="EMBL/GenBank/DDBJ databases">
        <authorList>
            <consortium name="Plant Systems Biology data submission"/>
        </authorList>
    </citation>
    <scope>NUCLEOTIDE SEQUENCE</scope>
    <source>
        <strain evidence="2">D6</strain>
    </source>
</reference>
<evidence type="ECO:0000313" key="2">
    <source>
        <dbReference type="EMBL" id="CAB9509787.1"/>
    </source>
</evidence>
<accession>A0A9N8HEG3</accession>
<comment type="caution">
    <text evidence="2">The sequence shown here is derived from an EMBL/GenBank/DDBJ whole genome shotgun (WGS) entry which is preliminary data.</text>
</comment>
<dbReference type="AlphaFoldDB" id="A0A9N8HEG3"/>
<evidence type="ECO:0000313" key="3">
    <source>
        <dbReference type="Proteomes" id="UP001153069"/>
    </source>
</evidence>
<proteinExistence type="predicted"/>
<keyword evidence="3" id="KW-1185">Reference proteome</keyword>
<organism evidence="2 3">
    <name type="scientific">Seminavis robusta</name>
    <dbReference type="NCBI Taxonomy" id="568900"/>
    <lineage>
        <taxon>Eukaryota</taxon>
        <taxon>Sar</taxon>
        <taxon>Stramenopiles</taxon>
        <taxon>Ochrophyta</taxon>
        <taxon>Bacillariophyta</taxon>
        <taxon>Bacillariophyceae</taxon>
        <taxon>Bacillariophycidae</taxon>
        <taxon>Naviculales</taxon>
        <taxon>Naviculaceae</taxon>
        <taxon>Seminavis</taxon>
    </lineage>
</organism>
<gene>
    <name evidence="2" type="ORF">SEMRO_405_G136160.1</name>
</gene>
<dbReference type="OrthoDB" id="47659at2759"/>
<sequence length="283" mass="30783">MISTNTLMKTALASFCCGAALVAFSWGYQQGTTTLELVAKDPNACLYVPGAGFSGFFYTIGHLQAASTLKEPTVSTRIVEPWKDNTDYYCFSAGCLATVAALSNITVFDVHDTAFAIQDLWKSGEISQFQVVEEFVDYLIAKGSEEGTLNAESLAKIHVITSKVSPSKDSWLAAPKLDTIVRTPQNLEELKETLLQTTWIPGATGDDWTLDGHLDGAFTSSNHPMCQSSVDLPKLSLTSWDSLEFYANILLGVNMGQEQIERFWSAGVKRGLQVTDVDTGAQP</sequence>
<evidence type="ECO:0000256" key="1">
    <source>
        <dbReference type="SAM" id="SignalP"/>
    </source>
</evidence>